<dbReference type="InterPro" id="IPR016024">
    <property type="entry name" value="ARM-type_fold"/>
</dbReference>
<comment type="subcellular location">
    <subcellularLocation>
        <location evidence="1">Nucleus</location>
        <location evidence="1">Nucleolus</location>
    </subcellularLocation>
</comment>
<keyword evidence="3" id="KW-0677">Repeat</keyword>
<dbReference type="AlphaFoldDB" id="A0A376B1Q5"/>
<dbReference type="FunFam" id="3.30.70.330:FF:000680">
    <property type="entry name" value="NOP4p Nucleolar protein"/>
    <property type="match status" value="1"/>
</dbReference>
<evidence type="ECO:0000259" key="8">
    <source>
        <dbReference type="PROSITE" id="PS50102"/>
    </source>
</evidence>
<evidence type="ECO:0000256" key="6">
    <source>
        <dbReference type="PROSITE-ProRule" id="PRU00176"/>
    </source>
</evidence>
<evidence type="ECO:0000256" key="7">
    <source>
        <dbReference type="SAM" id="MobiDB-lite"/>
    </source>
</evidence>
<dbReference type="CDD" id="cd12676">
    <property type="entry name" value="RRM3_Nop4p"/>
    <property type="match status" value="1"/>
</dbReference>
<dbReference type="GO" id="GO:0005730">
    <property type="term" value="C:nucleolus"/>
    <property type="evidence" value="ECO:0007669"/>
    <property type="project" value="UniProtKB-SubCell"/>
</dbReference>
<feature type="domain" description="RRM" evidence="8">
    <location>
        <begin position="462"/>
        <end position="616"/>
    </location>
</feature>
<dbReference type="InterPro" id="IPR051945">
    <property type="entry name" value="RRM_MRD1_RNA_proc_ribogen"/>
</dbReference>
<dbReference type="OrthoDB" id="267048at2759"/>
<feature type="region of interest" description="Disordered" evidence="7">
    <location>
        <begin position="219"/>
        <end position="283"/>
    </location>
</feature>
<reference evidence="10" key="1">
    <citation type="submission" date="2018-06" db="EMBL/GenBank/DDBJ databases">
        <authorList>
            <person name="Guldener U."/>
        </authorList>
    </citation>
    <scope>NUCLEOTIDE SEQUENCE [LARGE SCALE GENOMIC DNA]</scope>
    <source>
        <strain evidence="10">UTAD17</strain>
    </source>
</reference>
<dbReference type="EMBL" id="UFAJ01000028">
    <property type="protein sequence ID" value="SSD58597.1"/>
    <property type="molecule type" value="Genomic_DNA"/>
</dbReference>
<dbReference type="PANTHER" id="PTHR48039:SF5">
    <property type="entry name" value="RNA-BINDING PROTEIN 28"/>
    <property type="match status" value="1"/>
</dbReference>
<feature type="compositionally biased region" description="Basic and acidic residues" evidence="7">
    <location>
        <begin position="269"/>
        <end position="283"/>
    </location>
</feature>
<dbReference type="SUPFAM" id="SSF54928">
    <property type="entry name" value="RNA-binding domain, RBD"/>
    <property type="match status" value="3"/>
</dbReference>
<evidence type="ECO:0000256" key="3">
    <source>
        <dbReference type="ARBA" id="ARBA00022737"/>
    </source>
</evidence>
<dbReference type="VEuPathDB" id="FungiDB:SCODWIG_00358"/>
<feature type="compositionally biased region" description="Acidic residues" evidence="7">
    <location>
        <begin position="226"/>
        <end position="268"/>
    </location>
</feature>
<dbReference type="SUPFAM" id="SSF48371">
    <property type="entry name" value="ARM repeat"/>
    <property type="match status" value="1"/>
</dbReference>
<accession>A0A376B1Q5</accession>
<organism evidence="9 10">
    <name type="scientific">Saccharomycodes ludwigii</name>
    <dbReference type="NCBI Taxonomy" id="36035"/>
    <lineage>
        <taxon>Eukaryota</taxon>
        <taxon>Fungi</taxon>
        <taxon>Dikarya</taxon>
        <taxon>Ascomycota</taxon>
        <taxon>Saccharomycotina</taxon>
        <taxon>Saccharomycetes</taxon>
        <taxon>Saccharomycodales</taxon>
        <taxon>Saccharomycodaceae</taxon>
        <taxon>Saccharomycodes</taxon>
    </lineage>
</organism>
<feature type="domain" description="RRM" evidence="8">
    <location>
        <begin position="290"/>
        <end position="383"/>
    </location>
</feature>
<keyword evidence="2" id="KW-0597">Phosphoprotein</keyword>
<evidence type="ECO:0000256" key="2">
    <source>
        <dbReference type="ARBA" id="ARBA00022553"/>
    </source>
</evidence>
<feature type="compositionally biased region" description="Basic and acidic residues" evidence="7">
    <location>
        <begin position="638"/>
        <end position="648"/>
    </location>
</feature>
<evidence type="ECO:0000256" key="5">
    <source>
        <dbReference type="ARBA" id="ARBA00023242"/>
    </source>
</evidence>
<keyword evidence="4 6" id="KW-0694">RNA-binding</keyword>
<dbReference type="GO" id="GO:0003729">
    <property type="term" value="F:mRNA binding"/>
    <property type="evidence" value="ECO:0007669"/>
    <property type="project" value="TreeGrafter"/>
</dbReference>
<dbReference type="PROSITE" id="PS50102">
    <property type="entry name" value="RRM"/>
    <property type="match status" value="4"/>
</dbReference>
<dbReference type="InterPro" id="IPR012677">
    <property type="entry name" value="Nucleotide-bd_a/b_plait_sf"/>
</dbReference>
<dbReference type="InterPro" id="IPR034808">
    <property type="entry name" value="Nop4p_RRM3"/>
</dbReference>
<feature type="domain" description="RRM" evidence="8">
    <location>
        <begin position="136"/>
        <end position="214"/>
    </location>
</feature>
<evidence type="ECO:0000313" key="9">
    <source>
        <dbReference type="EMBL" id="SSD58597.1"/>
    </source>
</evidence>
<protein>
    <submittedName>
        <fullName evidence="9">Related to Nucleolar protein 4</fullName>
    </submittedName>
</protein>
<dbReference type="InterPro" id="IPR000504">
    <property type="entry name" value="RRM_dom"/>
</dbReference>
<gene>
    <name evidence="9" type="ORF">SCODWIG_00358</name>
</gene>
<proteinExistence type="predicted"/>
<sequence>MSSLPNNKNAILDTSKKLDPLDRKTLFVRSIPVEATDEELSNFFSQFAPIRHAVIVKNENNESRRFGFVTFADDEDAKQALEKSRKVTFKKGLLKIDIAKRRERKQPVTSDSKRAGANEDNPQNKNTVDDGFKGKPKLIIRNMPWSCRDPNKLKKIFTRFGIVEDAYIPRKTGGKMSGFAFVTMKKIVSCRKAVEGCKDLKIDGRTVAVDFAVDKNRWEHNKEKENQDEEEEEEEEGEEDDDDDDNEEEDDDDDDDEKEDDDNDDEDLKDIPEVKEEEAKRPKKNTKERFSVFVRNVPYDATEDSLSSHFSKFGAVKYALPVIDKETGLPKGTAFVAFRDEVSYKKCIDKAPSTNITSLLISDDVAPEYVYEGRVLSITPTLDRDTANRVSEKKALHRKEMLGKAPSEKDRRNLYLLNEGRINENSKLAQVLSPSDLEIREKSYQLRVQQLKTNPSLHLSLTRLAIRNIPRSMTEKALKALARKAVVQFATEIKEGKRHELSKEEIDRSTREKYRFMTLKEIEQSKANKSKKNKKQGLVKQAKIIMEVKGSTIGRSRGYGFVEYKDHKSALMGLRWLNAHEVTKQEIFEGLTPEEKKSLDTEGFSKRRLVVEFAVENATVIKRRKEKYQQFLKKKELESKEGEKRNHDNEDDDDGQLLKKKQKINHQNVKLNEMEKNKTYGESTKLNNTKLTDDVKRIISMKRKRRRNKN</sequence>
<feature type="domain" description="RRM" evidence="8">
    <location>
        <begin position="24"/>
        <end position="101"/>
    </location>
</feature>
<dbReference type="InterPro" id="IPR035979">
    <property type="entry name" value="RBD_domain_sf"/>
</dbReference>
<keyword evidence="10" id="KW-1185">Reference proteome</keyword>
<dbReference type="Pfam" id="PF00076">
    <property type="entry name" value="RRM_1"/>
    <property type="match status" value="3"/>
</dbReference>
<evidence type="ECO:0000313" key="10">
    <source>
        <dbReference type="Proteomes" id="UP000262825"/>
    </source>
</evidence>
<feature type="region of interest" description="Disordered" evidence="7">
    <location>
        <begin position="102"/>
        <end position="133"/>
    </location>
</feature>
<name>A0A376B1Q5_9ASCO</name>
<dbReference type="Gene3D" id="3.30.70.330">
    <property type="match status" value="4"/>
</dbReference>
<keyword evidence="5" id="KW-0539">Nucleus</keyword>
<feature type="region of interest" description="Disordered" evidence="7">
    <location>
        <begin position="638"/>
        <end position="688"/>
    </location>
</feature>
<evidence type="ECO:0000256" key="4">
    <source>
        <dbReference type="ARBA" id="ARBA00022884"/>
    </source>
</evidence>
<evidence type="ECO:0000256" key="1">
    <source>
        <dbReference type="ARBA" id="ARBA00004604"/>
    </source>
</evidence>
<dbReference type="PANTHER" id="PTHR48039">
    <property type="entry name" value="RNA-BINDING MOTIF PROTEIN 14B"/>
    <property type="match status" value="1"/>
</dbReference>
<dbReference type="Proteomes" id="UP000262825">
    <property type="component" value="Unassembled WGS sequence"/>
</dbReference>
<dbReference type="SMART" id="SM00360">
    <property type="entry name" value="RRM"/>
    <property type="match status" value="4"/>
</dbReference>